<gene>
    <name evidence="8" type="primary">queE</name>
    <name evidence="10" type="ORF">FRX97_02600</name>
</gene>
<evidence type="ECO:0000256" key="3">
    <source>
        <dbReference type="ARBA" id="ARBA00022723"/>
    </source>
</evidence>
<dbReference type="Pfam" id="PF04055">
    <property type="entry name" value="Radical_SAM"/>
    <property type="match status" value="1"/>
</dbReference>
<evidence type="ECO:0000256" key="6">
    <source>
        <dbReference type="ARBA" id="ARBA00023014"/>
    </source>
</evidence>
<evidence type="ECO:0000256" key="2">
    <source>
        <dbReference type="ARBA" id="ARBA00022691"/>
    </source>
</evidence>
<evidence type="ECO:0000259" key="9">
    <source>
        <dbReference type="PROSITE" id="PS51918"/>
    </source>
</evidence>
<dbReference type="PANTHER" id="PTHR42836">
    <property type="entry name" value="7-CARBOXY-7-DEAZAGUANINE SYNTHASE"/>
    <property type="match status" value="1"/>
</dbReference>
<dbReference type="PANTHER" id="PTHR42836:SF1">
    <property type="entry name" value="7-CARBOXY-7-DEAZAGUANINE SYNTHASE"/>
    <property type="match status" value="1"/>
</dbReference>
<keyword evidence="4 8" id="KW-0460">Magnesium</keyword>
<keyword evidence="11" id="KW-1185">Reference proteome</keyword>
<dbReference type="InterPro" id="IPR024924">
    <property type="entry name" value="7-CO-7-deazaguanine_synth-like"/>
</dbReference>
<evidence type="ECO:0000256" key="4">
    <source>
        <dbReference type="ARBA" id="ARBA00022842"/>
    </source>
</evidence>
<comment type="cofactor">
    <cofactor evidence="8">
        <name>[4Fe-4S] cluster</name>
        <dbReference type="ChEBI" id="CHEBI:49883"/>
    </cofactor>
    <text evidence="8">Binds 1 [4Fe-4S] cluster. The cluster is coordinated with 3 cysteines and an exchangeable S-adenosyl-L-methionine.</text>
</comment>
<reference evidence="10 11" key="1">
    <citation type="submission" date="2019-08" db="EMBL/GenBank/DDBJ databases">
        <title>Genome of Luteibaculum oceani JCM 18817.</title>
        <authorList>
            <person name="Bowman J.P."/>
        </authorList>
    </citation>
    <scope>NUCLEOTIDE SEQUENCE [LARGE SCALE GENOMIC DNA]</scope>
    <source>
        <strain evidence="10 11">JCM 18817</strain>
    </source>
</reference>
<dbReference type="GO" id="GO:1904047">
    <property type="term" value="F:S-adenosyl-L-methionine binding"/>
    <property type="evidence" value="ECO:0007669"/>
    <property type="project" value="UniProtKB-UniRule"/>
</dbReference>
<evidence type="ECO:0000256" key="7">
    <source>
        <dbReference type="ARBA" id="ARBA00023239"/>
    </source>
</evidence>
<feature type="binding site" evidence="8">
    <location>
        <position position="26"/>
    </location>
    <ligand>
        <name>[4Fe-4S] cluster</name>
        <dbReference type="ChEBI" id="CHEBI:49883"/>
        <note>4Fe-4S-S-AdoMet</note>
    </ligand>
</feature>
<feature type="binding site" evidence="8">
    <location>
        <begin position="32"/>
        <end position="34"/>
    </location>
    <ligand>
        <name>S-adenosyl-L-methionine</name>
        <dbReference type="ChEBI" id="CHEBI:59789"/>
    </ligand>
</feature>
<evidence type="ECO:0000256" key="1">
    <source>
        <dbReference type="ARBA" id="ARBA00022485"/>
    </source>
</evidence>
<dbReference type="OrthoDB" id="9792276at2"/>
<comment type="subunit">
    <text evidence="8">Homodimer.</text>
</comment>
<comment type="catalytic activity">
    <reaction evidence="8">
        <text>6-carboxy-5,6,7,8-tetrahydropterin + H(+) = 7-carboxy-7-carbaguanine + NH4(+)</text>
        <dbReference type="Rhea" id="RHEA:27974"/>
        <dbReference type="ChEBI" id="CHEBI:15378"/>
        <dbReference type="ChEBI" id="CHEBI:28938"/>
        <dbReference type="ChEBI" id="CHEBI:61032"/>
        <dbReference type="ChEBI" id="CHEBI:61036"/>
        <dbReference type="EC" id="4.3.99.3"/>
    </reaction>
</comment>
<keyword evidence="3 8" id="KW-0479">Metal-binding</keyword>
<dbReference type="PROSITE" id="PS51918">
    <property type="entry name" value="RADICAL_SAM"/>
    <property type="match status" value="1"/>
</dbReference>
<comment type="function">
    <text evidence="8">Catalyzes the complex heterocyclic radical-mediated conversion of 6-carboxy-5,6,7,8-tetrahydropterin (CPH4) to 7-carboxy-7-deazaguanine (CDG), a step common to the biosynthetic pathways of all 7-deazapurine-containing compounds.</text>
</comment>
<evidence type="ECO:0000256" key="8">
    <source>
        <dbReference type="HAMAP-Rule" id="MF_00917"/>
    </source>
</evidence>
<dbReference type="UniPathway" id="UPA00391"/>
<dbReference type="Proteomes" id="UP000321168">
    <property type="component" value="Unassembled WGS sequence"/>
</dbReference>
<dbReference type="EMBL" id="VORB01000002">
    <property type="protein sequence ID" value="TXC82176.1"/>
    <property type="molecule type" value="Genomic_DNA"/>
</dbReference>
<feature type="binding site" evidence="8">
    <location>
        <position position="22"/>
    </location>
    <ligand>
        <name>substrate</name>
    </ligand>
</feature>
<feature type="binding site" evidence="8">
    <location>
        <begin position="7"/>
        <end position="9"/>
    </location>
    <ligand>
        <name>substrate</name>
    </ligand>
</feature>
<dbReference type="Gene3D" id="3.20.20.70">
    <property type="entry name" value="Aldolase class I"/>
    <property type="match status" value="1"/>
</dbReference>
<dbReference type="EC" id="4.3.99.3" evidence="8"/>
<keyword evidence="5 8" id="KW-0408">Iron</keyword>
<dbReference type="GO" id="GO:0008616">
    <property type="term" value="P:tRNA queuosine(34) biosynthetic process"/>
    <property type="evidence" value="ECO:0007669"/>
    <property type="project" value="UniProtKB-UniRule"/>
</dbReference>
<keyword evidence="7 8" id="KW-0456">Lyase</keyword>
<organism evidence="10 11">
    <name type="scientific">Luteibaculum oceani</name>
    <dbReference type="NCBI Taxonomy" id="1294296"/>
    <lineage>
        <taxon>Bacteria</taxon>
        <taxon>Pseudomonadati</taxon>
        <taxon>Bacteroidota</taxon>
        <taxon>Flavobacteriia</taxon>
        <taxon>Flavobacteriales</taxon>
        <taxon>Luteibaculaceae</taxon>
        <taxon>Luteibaculum</taxon>
    </lineage>
</organism>
<sequence>MERFLTLQGEGRYSGYNAYFIRLAGCDVGCVWCDVKESWEVSENQWVSYNTISNWLKEESTGEIVVVTGGEPLMYDLKTLTKTLRERNKRCHIETSGAYKISGDWDWITFSPKKFKAPLPEIYEHCDELKVVVYNKSDLNWAVEHQKKLANPNSVHLLLQPEWSKRDKVTPLIIDFIHKNPEWSLSLQTHKYIGIE</sequence>
<proteinExistence type="inferred from homology"/>
<dbReference type="SUPFAM" id="SSF102114">
    <property type="entry name" value="Radical SAM enzymes"/>
    <property type="match status" value="1"/>
</dbReference>
<feature type="binding site" evidence="8">
    <location>
        <position position="33"/>
    </location>
    <ligand>
        <name>[4Fe-4S] cluster</name>
        <dbReference type="ChEBI" id="CHEBI:49883"/>
        <note>4Fe-4S-S-AdoMet</note>
    </ligand>
</feature>
<dbReference type="GO" id="GO:0016840">
    <property type="term" value="F:carbon-nitrogen lyase activity"/>
    <property type="evidence" value="ECO:0007669"/>
    <property type="project" value="UniProtKB-UniRule"/>
</dbReference>
<feature type="binding site" evidence="8">
    <location>
        <begin position="111"/>
        <end position="113"/>
    </location>
    <ligand>
        <name>S-adenosyl-L-methionine</name>
        <dbReference type="ChEBI" id="CHEBI:59789"/>
    </ligand>
</feature>
<comment type="cofactor">
    <cofactor evidence="8">
        <name>Mg(2+)</name>
        <dbReference type="ChEBI" id="CHEBI:18420"/>
    </cofactor>
</comment>
<comment type="pathway">
    <text evidence="8">Purine metabolism; 7-cyano-7-deazaguanine biosynthesis.</text>
</comment>
<comment type="caution">
    <text evidence="10">The sequence shown here is derived from an EMBL/GenBank/DDBJ whole genome shotgun (WGS) entry which is preliminary data.</text>
</comment>
<name>A0A5C6VC55_9FLAO</name>
<dbReference type="InterPro" id="IPR007197">
    <property type="entry name" value="rSAM"/>
</dbReference>
<accession>A0A5C6VC55</accession>
<keyword evidence="8" id="KW-0671">Queuosine biosynthesis</keyword>
<comment type="caution">
    <text evidence="8">Lacks conserved residue(s) required for the propagation of feature annotation.</text>
</comment>
<feature type="binding site" evidence="8">
    <location>
        <position position="70"/>
    </location>
    <ligand>
        <name>S-adenosyl-L-methionine</name>
        <dbReference type="ChEBI" id="CHEBI:59789"/>
    </ligand>
</feature>
<comment type="similarity">
    <text evidence="8">Belongs to the radical SAM superfamily. 7-carboxy-7-deazaguanine synthase family.</text>
</comment>
<evidence type="ECO:0000313" key="10">
    <source>
        <dbReference type="EMBL" id="TXC82176.1"/>
    </source>
</evidence>
<dbReference type="AlphaFoldDB" id="A0A5C6VC55"/>
<dbReference type="PIRSF" id="PIRSF000370">
    <property type="entry name" value="QueE"/>
    <property type="match status" value="1"/>
</dbReference>
<dbReference type="RefSeq" id="WP_147013448.1">
    <property type="nucleotide sequence ID" value="NZ_VORB01000002.1"/>
</dbReference>
<feature type="binding site" evidence="8">
    <location>
        <position position="68"/>
    </location>
    <ligand>
        <name>substrate</name>
    </ligand>
</feature>
<dbReference type="GO" id="GO:0051539">
    <property type="term" value="F:4 iron, 4 sulfur cluster binding"/>
    <property type="evidence" value="ECO:0007669"/>
    <property type="project" value="UniProtKB-UniRule"/>
</dbReference>
<dbReference type="GO" id="GO:0000287">
    <property type="term" value="F:magnesium ion binding"/>
    <property type="evidence" value="ECO:0007669"/>
    <property type="project" value="UniProtKB-UniRule"/>
</dbReference>
<dbReference type="HAMAP" id="MF_00917">
    <property type="entry name" value="QueE"/>
    <property type="match status" value="1"/>
</dbReference>
<protein>
    <recommendedName>
        <fullName evidence="8">7-carboxy-7-deazaguanine synthase</fullName>
        <shortName evidence="8">CDG synthase</shortName>
        <ecNumber evidence="8">4.3.99.3</ecNumber>
    </recommendedName>
    <alternativeName>
        <fullName evidence="8">Queuosine biosynthesis protein QueE</fullName>
    </alternativeName>
</protein>
<feature type="domain" description="Radical SAM core" evidence="9">
    <location>
        <begin position="13"/>
        <end position="196"/>
    </location>
</feature>
<comment type="cofactor">
    <cofactor evidence="8">
        <name>S-adenosyl-L-methionine</name>
        <dbReference type="ChEBI" id="CHEBI:59789"/>
    </cofactor>
    <text evidence="8">Binds 1 S-adenosyl-L-methionine per subunit.</text>
</comment>
<dbReference type="InterPro" id="IPR058240">
    <property type="entry name" value="rSAM_sf"/>
</dbReference>
<evidence type="ECO:0000313" key="11">
    <source>
        <dbReference type="Proteomes" id="UP000321168"/>
    </source>
</evidence>
<keyword evidence="2 8" id="KW-0949">S-adenosyl-L-methionine</keyword>
<evidence type="ECO:0000256" key="5">
    <source>
        <dbReference type="ARBA" id="ARBA00023004"/>
    </source>
</evidence>
<feature type="binding site" evidence="8">
    <location>
        <position position="30"/>
    </location>
    <ligand>
        <name>[4Fe-4S] cluster</name>
        <dbReference type="ChEBI" id="CHEBI:49883"/>
        <note>4Fe-4S-S-AdoMet</note>
    </ligand>
</feature>
<keyword evidence="6 8" id="KW-0411">Iron-sulfur</keyword>
<dbReference type="SFLD" id="SFLDS00029">
    <property type="entry name" value="Radical_SAM"/>
    <property type="match status" value="1"/>
</dbReference>
<dbReference type="InterPro" id="IPR013785">
    <property type="entry name" value="Aldolase_TIM"/>
</dbReference>
<keyword evidence="1 8" id="KW-0004">4Fe-4S</keyword>